<feature type="signal peptide" evidence="1">
    <location>
        <begin position="1"/>
        <end position="25"/>
    </location>
</feature>
<keyword evidence="3" id="KW-1185">Reference proteome</keyword>
<dbReference type="RefSeq" id="WP_109822807.1">
    <property type="nucleotide sequence ID" value="NZ_QGKL01000022.1"/>
</dbReference>
<proteinExistence type="predicted"/>
<evidence type="ECO:0000313" key="3">
    <source>
        <dbReference type="Proteomes" id="UP000245506"/>
    </source>
</evidence>
<keyword evidence="1" id="KW-0732">Signal</keyword>
<protein>
    <submittedName>
        <fullName evidence="2">Uncharacterized protein</fullName>
    </submittedName>
</protein>
<reference evidence="2 3" key="1">
    <citation type="submission" date="2018-05" db="EMBL/GenBank/DDBJ databases">
        <title>Leucothrix arctica sp. nov., isolated from Arctic seawater.</title>
        <authorList>
            <person name="Choi A."/>
            <person name="Baek K."/>
        </authorList>
    </citation>
    <scope>NUCLEOTIDE SEQUENCE [LARGE SCALE GENOMIC DNA]</scope>
    <source>
        <strain evidence="2 3">IMCC9719</strain>
    </source>
</reference>
<name>A0A317CIB1_9GAMM</name>
<sequence length="167" mass="18574">MSLFKKLRWYVLVCVLASFTATTYAHELNETTAQVILRDGQVEVKIITATDHLVDALQSDQAWLLGDIDTIMPAGLSVKQQAEFIENTLKQKTSLTINKQVISFERVTFSSDTNSENGDITLQAKHVFPEVKDIAISFHKALGTVHMSVVKPQYKLLSAGEPAHVVF</sequence>
<dbReference type="OrthoDB" id="6291525at2"/>
<evidence type="ECO:0000313" key="2">
    <source>
        <dbReference type="EMBL" id="PWQ97153.1"/>
    </source>
</evidence>
<dbReference type="Proteomes" id="UP000245506">
    <property type="component" value="Unassembled WGS sequence"/>
</dbReference>
<feature type="chain" id="PRO_5016290199" evidence="1">
    <location>
        <begin position="26"/>
        <end position="167"/>
    </location>
</feature>
<dbReference type="EMBL" id="QGKL01000022">
    <property type="protein sequence ID" value="PWQ97153.1"/>
    <property type="molecule type" value="Genomic_DNA"/>
</dbReference>
<evidence type="ECO:0000256" key="1">
    <source>
        <dbReference type="SAM" id="SignalP"/>
    </source>
</evidence>
<organism evidence="2 3">
    <name type="scientific">Leucothrix arctica</name>
    <dbReference type="NCBI Taxonomy" id="1481894"/>
    <lineage>
        <taxon>Bacteria</taxon>
        <taxon>Pseudomonadati</taxon>
        <taxon>Pseudomonadota</taxon>
        <taxon>Gammaproteobacteria</taxon>
        <taxon>Thiotrichales</taxon>
        <taxon>Thiotrichaceae</taxon>
        <taxon>Leucothrix</taxon>
    </lineage>
</organism>
<accession>A0A317CIB1</accession>
<dbReference type="AlphaFoldDB" id="A0A317CIB1"/>
<comment type="caution">
    <text evidence="2">The sequence shown here is derived from an EMBL/GenBank/DDBJ whole genome shotgun (WGS) entry which is preliminary data.</text>
</comment>
<gene>
    <name evidence="2" type="ORF">DKT75_07510</name>
</gene>